<dbReference type="EMBL" id="QWVT01000029">
    <property type="protein sequence ID" value="RID83023.1"/>
    <property type="molecule type" value="Genomic_DNA"/>
</dbReference>
<feature type="binding site" evidence="4">
    <location>
        <position position="450"/>
    </location>
    <ligand>
        <name>Mg(2+)</name>
        <dbReference type="ChEBI" id="CHEBI:18420"/>
    </ligand>
</feature>
<dbReference type="GO" id="GO:0008909">
    <property type="term" value="F:isochorismate synthase activity"/>
    <property type="evidence" value="ECO:0007669"/>
    <property type="project" value="UniProtKB-UniRule"/>
</dbReference>
<comment type="catalytic activity">
    <reaction evidence="1 4">
        <text>chorismate = isochorismate</text>
        <dbReference type="Rhea" id="RHEA:18985"/>
        <dbReference type="ChEBI" id="CHEBI:29748"/>
        <dbReference type="ChEBI" id="CHEBI:29780"/>
        <dbReference type="EC" id="5.4.4.2"/>
    </reaction>
</comment>
<dbReference type="Gene3D" id="3.60.120.10">
    <property type="entry name" value="Anthranilate synthase"/>
    <property type="match status" value="1"/>
</dbReference>
<evidence type="ECO:0000313" key="6">
    <source>
        <dbReference type="EMBL" id="RID83023.1"/>
    </source>
</evidence>
<feature type="domain" description="Chorismate-utilising enzyme C-terminal" evidence="5">
    <location>
        <begin position="201"/>
        <end position="454"/>
    </location>
</feature>
<dbReference type="AlphaFoldDB" id="A0A398B5P9"/>
<dbReference type="OrthoDB" id="9803598at2"/>
<comment type="pathway">
    <text evidence="4">Quinol/quinone metabolism; menaquinone biosynthesis.</text>
</comment>
<keyword evidence="4" id="KW-0479">Metal-binding</keyword>
<comment type="function">
    <text evidence="4">Catalyzes the conversion of chorismate to isochorismate.</text>
</comment>
<evidence type="ECO:0000256" key="2">
    <source>
        <dbReference type="ARBA" id="ARBA00005297"/>
    </source>
</evidence>
<sequence>MVTIQETELREGILSAIRLAKETVQPVLVSEVQKIADIDPFSFFNAGREQFLGERFFWKDPDSRHIIAGLGNCRLIQHDGVRGRFTKTEKEWNRFIETAVILDEYKTSGTGPLMFGGFSFDPLKEKTGLWSKFSDSHFHVPKYMLTVAGGQAYFTSNVICTQHDDADLYEKVLQERQIILLAQKQPVLPMPALQEVIEIAPEEWKESVSELVRELKDSPLKKVVLARELRLRFSKAAEAESVLFRLLKEQQGSFIFAFESNGDCFIGATPERLVKKEGNSVFSACLAGSIGRGADSDSDEKLGRSLLEDQKNLIEHQYVVDMIREAMEETCDEVIIPATPQLMKMKYIQHLYTPVIGKNRRGTPIFSLVDRLHPTPALGGLPKKLAVEKIREMERLDRGYYAAPLGWLDHNGNGEFAVAIRSALLQGEEASLFAGCGIVADSDADSEYRETSIKFRPMLNAFGGNNL</sequence>
<keyword evidence="4" id="KW-0460">Magnesium</keyword>
<dbReference type="InterPro" id="IPR015890">
    <property type="entry name" value="Chorismate_C"/>
</dbReference>
<keyword evidence="7" id="KW-1185">Reference proteome</keyword>
<dbReference type="HAMAP" id="MF_01935">
    <property type="entry name" value="MenF"/>
    <property type="match status" value="1"/>
</dbReference>
<dbReference type="SUPFAM" id="SSF56322">
    <property type="entry name" value="ADC synthase"/>
    <property type="match status" value="1"/>
</dbReference>
<dbReference type="InterPro" id="IPR019999">
    <property type="entry name" value="Anth_synth_I-like"/>
</dbReference>
<organism evidence="6 7">
    <name type="scientific">Mesobacillus zeae</name>
    <dbReference type="NCBI Taxonomy" id="1917180"/>
    <lineage>
        <taxon>Bacteria</taxon>
        <taxon>Bacillati</taxon>
        <taxon>Bacillota</taxon>
        <taxon>Bacilli</taxon>
        <taxon>Bacillales</taxon>
        <taxon>Bacillaceae</taxon>
        <taxon>Mesobacillus</taxon>
    </lineage>
</organism>
<protein>
    <recommendedName>
        <fullName evidence="4">Isochorismate synthase MenF</fullName>
        <ecNumber evidence="4">5.4.4.2</ecNumber>
    </recommendedName>
    <alternativeName>
        <fullName evidence="4">Isochorismate mutase</fullName>
    </alternativeName>
</protein>
<name>A0A398B5P9_9BACI</name>
<comment type="cofactor">
    <cofactor evidence="4">
        <name>Mg(2+)</name>
        <dbReference type="ChEBI" id="CHEBI:18420"/>
    </cofactor>
</comment>
<dbReference type="NCBIfam" id="TIGR00543">
    <property type="entry name" value="isochor_syn"/>
    <property type="match status" value="1"/>
</dbReference>
<evidence type="ECO:0000256" key="3">
    <source>
        <dbReference type="ARBA" id="ARBA00023235"/>
    </source>
</evidence>
<evidence type="ECO:0000256" key="1">
    <source>
        <dbReference type="ARBA" id="ARBA00000799"/>
    </source>
</evidence>
<reference evidence="6 7" key="1">
    <citation type="submission" date="2018-08" db="EMBL/GenBank/DDBJ databases">
        <title>Bacillus jemisoniae sp. nov., Bacillus chryseoplanitiae sp. nov., Bacillus resnikiae sp. nov., and Bacillus frankliniae sp. nov., isolated from Viking spacecraft and associated surfaces.</title>
        <authorList>
            <person name="Seuylemezian A."/>
            <person name="Vaishampayan P."/>
        </authorList>
    </citation>
    <scope>NUCLEOTIDE SEQUENCE [LARGE SCALE GENOMIC DNA]</scope>
    <source>
        <strain evidence="6 7">JJ-247</strain>
    </source>
</reference>
<gene>
    <name evidence="4" type="primary">menF</name>
    <name evidence="6" type="ORF">D1970_15985</name>
</gene>
<feature type="active site" description="Proton donor" evidence="4">
    <location>
        <position position="271"/>
    </location>
</feature>
<feature type="binding site" evidence="4">
    <location>
        <position position="315"/>
    </location>
    <ligand>
        <name>Mg(2+)</name>
        <dbReference type="ChEBI" id="CHEBI:18420"/>
    </ligand>
</feature>
<proteinExistence type="inferred from homology"/>
<dbReference type="Pfam" id="PF00425">
    <property type="entry name" value="Chorismate_bind"/>
    <property type="match status" value="1"/>
</dbReference>
<feature type="active site" description="Proton acceptor" evidence="4">
    <location>
        <position position="222"/>
    </location>
</feature>
<dbReference type="PRINTS" id="PR00095">
    <property type="entry name" value="ANTSNTHASEI"/>
</dbReference>
<accession>A0A398B5P9</accession>
<dbReference type="InterPro" id="IPR004561">
    <property type="entry name" value="IsoChor_synthase"/>
</dbReference>
<dbReference type="InterPro" id="IPR005801">
    <property type="entry name" value="ADC_synthase"/>
</dbReference>
<dbReference type="GO" id="GO:0009234">
    <property type="term" value="P:menaquinone biosynthetic process"/>
    <property type="evidence" value="ECO:0007669"/>
    <property type="project" value="UniProtKB-UniRule"/>
</dbReference>
<dbReference type="RefSeq" id="WP_119113869.1">
    <property type="nucleotide sequence ID" value="NZ_CBCSEO010000003.1"/>
</dbReference>
<comment type="caution">
    <text evidence="6">The sequence shown here is derived from an EMBL/GenBank/DDBJ whole genome shotgun (WGS) entry which is preliminary data.</text>
</comment>
<dbReference type="GO" id="GO:0009697">
    <property type="term" value="P:salicylic acid biosynthetic process"/>
    <property type="evidence" value="ECO:0007669"/>
    <property type="project" value="TreeGrafter"/>
</dbReference>
<dbReference type="PANTHER" id="PTHR42839:SF1">
    <property type="entry name" value="ISOCHORISMATE SYNTHASE MENF"/>
    <property type="match status" value="1"/>
</dbReference>
<keyword evidence="4" id="KW-0474">Menaquinone biosynthesis</keyword>
<dbReference type="InterPro" id="IPR034681">
    <property type="entry name" value="MenF"/>
</dbReference>
<keyword evidence="3 4" id="KW-0413">Isomerase</keyword>
<dbReference type="PANTHER" id="PTHR42839">
    <property type="entry name" value="ISOCHORISMATE SYNTHASE ENTC"/>
    <property type="match status" value="1"/>
</dbReference>
<evidence type="ECO:0000256" key="4">
    <source>
        <dbReference type="HAMAP-Rule" id="MF_01935"/>
    </source>
</evidence>
<dbReference type="EC" id="5.4.4.2" evidence="4"/>
<comment type="similarity">
    <text evidence="2 4">Belongs to the isochorismate synthase family.</text>
</comment>
<comment type="pathway">
    <text evidence="4">Quinol/quinone metabolism; 1,4-dihydroxy-2-naphthoate biosynthesis; 1,4-dihydroxy-2-naphthoate from chorismate: step 1/7.</text>
</comment>
<dbReference type="UniPathway" id="UPA00079"/>
<dbReference type="UniPathway" id="UPA01057">
    <property type="reaction ID" value="UER00163"/>
</dbReference>
<evidence type="ECO:0000313" key="7">
    <source>
        <dbReference type="Proteomes" id="UP000265816"/>
    </source>
</evidence>
<dbReference type="Proteomes" id="UP000265816">
    <property type="component" value="Unassembled WGS sequence"/>
</dbReference>
<evidence type="ECO:0000259" key="5">
    <source>
        <dbReference type="Pfam" id="PF00425"/>
    </source>
</evidence>
<dbReference type="GO" id="GO:0000287">
    <property type="term" value="F:magnesium ion binding"/>
    <property type="evidence" value="ECO:0007669"/>
    <property type="project" value="UniProtKB-UniRule"/>
</dbReference>